<comment type="similarity">
    <text evidence="6">Belongs to the fabD family.</text>
</comment>
<dbReference type="GO" id="GO:0006633">
    <property type="term" value="P:fatty acid biosynthetic process"/>
    <property type="evidence" value="ECO:0007669"/>
    <property type="project" value="TreeGrafter"/>
</dbReference>
<dbReference type="InterPro" id="IPR024925">
    <property type="entry name" value="Malonyl_CoA-ACP_transAc"/>
</dbReference>
<dbReference type="GO" id="GO:0005829">
    <property type="term" value="C:cytosol"/>
    <property type="evidence" value="ECO:0007669"/>
    <property type="project" value="TreeGrafter"/>
</dbReference>
<dbReference type="PANTHER" id="PTHR42681:SF1">
    <property type="entry name" value="MALONYL-COA-ACYL CARRIER PROTEIN TRANSACYLASE, MITOCHONDRIAL"/>
    <property type="match status" value="1"/>
</dbReference>
<dbReference type="SUPFAM" id="SSF52151">
    <property type="entry name" value="FabD/lysophospholipase-like"/>
    <property type="match status" value="1"/>
</dbReference>
<dbReference type="GO" id="GO:0004314">
    <property type="term" value="F:[acyl-carrier-protein] S-malonyltransferase activity"/>
    <property type="evidence" value="ECO:0007669"/>
    <property type="project" value="UniProtKB-EC"/>
</dbReference>
<evidence type="ECO:0000256" key="7">
    <source>
        <dbReference type="PIRSR" id="PIRSR000446-1"/>
    </source>
</evidence>
<dbReference type="InterPro" id="IPR014043">
    <property type="entry name" value="Acyl_transferase_dom"/>
</dbReference>
<keyword evidence="4 6" id="KW-0012">Acyltransferase</keyword>
<evidence type="ECO:0000313" key="9">
    <source>
        <dbReference type="EMBL" id="SPO61120.1"/>
    </source>
</evidence>
<evidence type="ECO:0000259" key="8">
    <source>
        <dbReference type="SMART" id="SM00827"/>
    </source>
</evidence>
<dbReference type="EMBL" id="OPYN01000123">
    <property type="protein sequence ID" value="SPO61120.1"/>
    <property type="molecule type" value="Genomic_DNA"/>
</dbReference>
<dbReference type="InterPro" id="IPR017554">
    <property type="entry name" value="Malonate_deCOase_MdcHsu"/>
</dbReference>
<evidence type="ECO:0000256" key="4">
    <source>
        <dbReference type="ARBA" id="ARBA00023315"/>
    </source>
</evidence>
<comment type="catalytic activity">
    <reaction evidence="5 6">
        <text>holo-[ACP] + malonyl-CoA = malonyl-[ACP] + CoA</text>
        <dbReference type="Rhea" id="RHEA:41792"/>
        <dbReference type="Rhea" id="RHEA-COMP:9623"/>
        <dbReference type="Rhea" id="RHEA-COMP:9685"/>
        <dbReference type="ChEBI" id="CHEBI:57287"/>
        <dbReference type="ChEBI" id="CHEBI:57384"/>
        <dbReference type="ChEBI" id="CHEBI:64479"/>
        <dbReference type="ChEBI" id="CHEBI:78449"/>
        <dbReference type="EC" id="2.3.1.39"/>
    </reaction>
</comment>
<dbReference type="PIRSF" id="PIRSF000446">
    <property type="entry name" value="Mct"/>
    <property type="match status" value="1"/>
</dbReference>
<protein>
    <recommendedName>
        <fullName evidence="2 6">Malonyl CoA-acyl carrier protein transacylase</fullName>
        <ecNumber evidence="1 6">2.3.1.39</ecNumber>
    </recommendedName>
</protein>
<dbReference type="Pfam" id="PF00698">
    <property type="entry name" value="Acyl_transf_1"/>
    <property type="match status" value="1"/>
</dbReference>
<organism evidence="9 10">
    <name type="scientific">Pseudomonas inefficax</name>
    <dbReference type="NCBI Taxonomy" id="2078786"/>
    <lineage>
        <taxon>Bacteria</taxon>
        <taxon>Pseudomonadati</taxon>
        <taxon>Pseudomonadota</taxon>
        <taxon>Gammaproteobacteria</taxon>
        <taxon>Pseudomonadales</taxon>
        <taxon>Pseudomonadaceae</taxon>
        <taxon>Pseudomonas</taxon>
    </lineage>
</organism>
<keyword evidence="3 6" id="KW-0808">Transferase</keyword>
<dbReference type="InterPro" id="IPR050858">
    <property type="entry name" value="Mal-CoA-ACP_Trans/PKS_FabD"/>
</dbReference>
<dbReference type="InterPro" id="IPR001227">
    <property type="entry name" value="Ac_transferase_dom_sf"/>
</dbReference>
<evidence type="ECO:0000256" key="3">
    <source>
        <dbReference type="ARBA" id="ARBA00022679"/>
    </source>
</evidence>
<dbReference type="Proteomes" id="UP000294335">
    <property type="component" value="Unassembled WGS sequence"/>
</dbReference>
<name>A0AAQ1STK6_9PSED</name>
<dbReference type="SUPFAM" id="SSF55048">
    <property type="entry name" value="Probable ACP-binding domain of malonyl-CoA ACP transacylase"/>
    <property type="match status" value="1"/>
</dbReference>
<dbReference type="PANTHER" id="PTHR42681">
    <property type="entry name" value="MALONYL-COA-ACYL CARRIER PROTEIN TRANSACYLASE, MITOCHONDRIAL"/>
    <property type="match status" value="1"/>
</dbReference>
<feature type="domain" description="Malonyl-CoA:ACP transacylase (MAT)" evidence="8">
    <location>
        <begin position="14"/>
        <end position="309"/>
    </location>
</feature>
<dbReference type="Gene3D" id="3.30.70.250">
    <property type="entry name" value="Malonyl-CoA ACP transacylase, ACP-binding"/>
    <property type="match status" value="1"/>
</dbReference>
<dbReference type="InterPro" id="IPR016035">
    <property type="entry name" value="Acyl_Trfase/lysoPLipase"/>
</dbReference>
<keyword evidence="10" id="KW-1185">Reference proteome</keyword>
<dbReference type="NCBIfam" id="TIGR03131">
    <property type="entry name" value="malonate_mdcH"/>
    <property type="match status" value="1"/>
</dbReference>
<evidence type="ECO:0000256" key="5">
    <source>
        <dbReference type="ARBA" id="ARBA00048462"/>
    </source>
</evidence>
<dbReference type="AlphaFoldDB" id="A0AAQ1STK6"/>
<feature type="active site" evidence="7">
    <location>
        <position position="198"/>
    </location>
</feature>
<sequence>MGSDGACSMSSLFAFPGQGAQQVGMLQRLPEGAGLLLEEASDTLGQQALALDSQQALQTTRAVQLCLLLAGVAWARWLMQRSPAPDYVAGLSIGAYPAAVTAGALGFADAVRLVALRGDLMQRAYPQGYGMTALSGLDLASVERLLNDTDDEVYVANLNSDNQIVIAGSDTAMAAVAARARRLGQGVARRLAVSVPSHCPLLDGPAAELASAFATVELQRPRITYLSGSSARPVFDPQRLRDDLAGNMARVVDWRATLRNAYERGVRLHLELPPGNVLSGLARPVFEQGRVVAVEGTRWDTLDALLRQEVTNDR</sequence>
<evidence type="ECO:0000313" key="10">
    <source>
        <dbReference type="Proteomes" id="UP000294335"/>
    </source>
</evidence>
<evidence type="ECO:0000256" key="6">
    <source>
        <dbReference type="PIRNR" id="PIRNR000446"/>
    </source>
</evidence>
<gene>
    <name evidence="9" type="ORF">JV551A3_V1_1230016</name>
</gene>
<dbReference type="InterPro" id="IPR016036">
    <property type="entry name" value="Malonyl_transacylase_ACP-bd"/>
</dbReference>
<evidence type="ECO:0000256" key="1">
    <source>
        <dbReference type="ARBA" id="ARBA00013258"/>
    </source>
</evidence>
<comment type="caution">
    <text evidence="9">The sequence shown here is derived from an EMBL/GenBank/DDBJ whole genome shotgun (WGS) entry which is preliminary data.</text>
</comment>
<reference evidence="9 10" key="1">
    <citation type="submission" date="2018-02" db="EMBL/GenBank/DDBJ databases">
        <authorList>
            <person name="Dubost A."/>
        </authorList>
    </citation>
    <scope>NUCLEOTIDE SEQUENCE [LARGE SCALE GENOMIC DNA]</scope>
    <source>
        <strain evidence="10">JV551A3</strain>
    </source>
</reference>
<accession>A0AAQ1STK6</accession>
<proteinExistence type="inferred from homology"/>
<dbReference type="EC" id="2.3.1.39" evidence="1 6"/>
<feature type="active site" evidence="7">
    <location>
        <position position="92"/>
    </location>
</feature>
<evidence type="ECO:0000256" key="2">
    <source>
        <dbReference type="ARBA" id="ARBA00018953"/>
    </source>
</evidence>
<dbReference type="Gene3D" id="3.40.366.10">
    <property type="entry name" value="Malonyl-Coenzyme A Acyl Carrier Protein, domain 2"/>
    <property type="match status" value="1"/>
</dbReference>
<dbReference type="SMART" id="SM00827">
    <property type="entry name" value="PKS_AT"/>
    <property type="match status" value="1"/>
</dbReference>